<dbReference type="RefSeq" id="WP_114705484.1">
    <property type="nucleotide sequence ID" value="NZ_QDKL01000001.1"/>
</dbReference>
<keyword evidence="1" id="KW-1133">Transmembrane helix</keyword>
<dbReference type="Proteomes" id="UP000443582">
    <property type="component" value="Unassembled WGS sequence"/>
</dbReference>
<feature type="transmembrane region" description="Helical" evidence="1">
    <location>
        <begin position="210"/>
        <end position="233"/>
    </location>
</feature>
<reference evidence="3" key="1">
    <citation type="journal article" date="2019" name="Int. J. Syst. Evol. Microbiol.">
        <title>Halobacteriovorax valvorus sp. nov., a novel prokaryotic predator isolated from coastal seawater of China.</title>
        <authorList>
            <person name="Chen M.-X."/>
        </authorList>
    </citation>
    <scope>NUCLEOTIDE SEQUENCE [LARGE SCALE GENOMIC DNA]</scope>
    <source>
        <strain evidence="3">BL9</strain>
    </source>
</reference>
<comment type="caution">
    <text evidence="2">The sequence shown here is derived from an EMBL/GenBank/DDBJ whole genome shotgun (WGS) entry which is preliminary data.</text>
</comment>
<name>A0ABY0ILY7_9BACT</name>
<accession>A0ABY0ILY7</accession>
<keyword evidence="1" id="KW-0812">Transmembrane</keyword>
<feature type="transmembrane region" description="Helical" evidence="1">
    <location>
        <begin position="172"/>
        <end position="190"/>
    </location>
</feature>
<evidence type="ECO:0008006" key="4">
    <source>
        <dbReference type="Google" id="ProtNLM"/>
    </source>
</evidence>
<sequence>MFYLKELARFSKNNLFGQILFSILTMTLVVAVSNYNHFEAKISRALPSMQNEYYFNALVDGDLNTNSITRKIKGLPGVKAIESISASKNLNVTKQLKDVLDLDKNEITEVISMKGLKIILDEKVSESSTNLIREYLVRLTGKDNVVLGGIRKKISNHQSWKEVMTEVKRRPLQVAIVVLSIFWIVAFVAIRKDLKQVSYLIEKFQRKKNVALKMYLTNILIWTLFGIVISFAFFAPNEILVATICALLISTSALYTLGKLEWQKA</sequence>
<evidence type="ECO:0000313" key="3">
    <source>
        <dbReference type="Proteomes" id="UP000443582"/>
    </source>
</evidence>
<feature type="transmembrane region" description="Helical" evidence="1">
    <location>
        <begin position="239"/>
        <end position="257"/>
    </location>
</feature>
<keyword evidence="3" id="KW-1185">Reference proteome</keyword>
<protein>
    <recommendedName>
        <fullName evidence="4">Cell division protein FtsX</fullName>
    </recommendedName>
</protein>
<dbReference type="EMBL" id="QDKL01000001">
    <property type="protein sequence ID" value="RZF22539.1"/>
    <property type="molecule type" value="Genomic_DNA"/>
</dbReference>
<evidence type="ECO:0000256" key="1">
    <source>
        <dbReference type="SAM" id="Phobius"/>
    </source>
</evidence>
<proteinExistence type="predicted"/>
<organism evidence="2 3">
    <name type="scientific">Halobacteriovorax vibrionivorans</name>
    <dbReference type="NCBI Taxonomy" id="2152716"/>
    <lineage>
        <taxon>Bacteria</taxon>
        <taxon>Pseudomonadati</taxon>
        <taxon>Bdellovibrionota</taxon>
        <taxon>Bacteriovoracia</taxon>
        <taxon>Bacteriovoracales</taxon>
        <taxon>Halobacteriovoraceae</taxon>
        <taxon>Halobacteriovorax</taxon>
    </lineage>
</organism>
<evidence type="ECO:0000313" key="2">
    <source>
        <dbReference type="EMBL" id="RZF22539.1"/>
    </source>
</evidence>
<keyword evidence="1" id="KW-0472">Membrane</keyword>
<gene>
    <name evidence="2" type="ORF">DAY19_01855</name>
</gene>